<name>A0AAW9DRC9_ACIAO</name>
<dbReference type="InterPro" id="IPR000572">
    <property type="entry name" value="OxRdtase_Mopterin-bd_dom"/>
</dbReference>
<reference evidence="3 4" key="1">
    <citation type="submission" date="2023-11" db="EMBL/GenBank/DDBJ databases">
        <title>MicrobeMod: A computational toolkit for identifying prokaryotic methylation and restriction-modification with nanopore sequencing.</title>
        <authorList>
            <person name="Crits-Christoph A."/>
            <person name="Kang S.C."/>
            <person name="Lee H."/>
            <person name="Ostrov N."/>
        </authorList>
    </citation>
    <scope>NUCLEOTIDE SEQUENCE [LARGE SCALE GENOMIC DNA]</scope>
    <source>
        <strain evidence="3 4">DSMZ 700</strain>
    </source>
</reference>
<dbReference type="PANTHER" id="PTHR43032:SF4">
    <property type="entry name" value="OXIDOREDUCTASE MOLYBDOPTERIN-BINDING DOMAIN-CONTAINING PROTEIN"/>
    <property type="match status" value="1"/>
</dbReference>
<dbReference type="EMBL" id="JAWXYB010000018">
    <property type="protein sequence ID" value="MDX5930770.1"/>
    <property type="molecule type" value="Genomic_DNA"/>
</dbReference>
<sequence length="224" mass="25615">MTEAGDDGVSRFGQIKDKLIGRKEEWSREGRGLTGTTAPHQQRLPPGQHLVRDWPVLDLGIQPEIPKAAFRLVIDGAVDQPVTLDWDALMALPQQGSVSDMHCVTTWSRFDNHWEGVPVAAIVDLVRPLDEATHVLFESHDDYTTNLSREQFTAADCYLVHTWEGKPISRQHGGPLRVIVPQYYLWKSAKWVRRITFATADHQGFWETRGYNNRADPWLEERYS</sequence>
<evidence type="ECO:0000313" key="4">
    <source>
        <dbReference type="Proteomes" id="UP001279553"/>
    </source>
</evidence>
<evidence type="ECO:0000256" key="1">
    <source>
        <dbReference type="SAM" id="MobiDB-lite"/>
    </source>
</evidence>
<dbReference type="Proteomes" id="UP001279553">
    <property type="component" value="Unassembled WGS sequence"/>
</dbReference>
<dbReference type="Gene3D" id="3.90.420.10">
    <property type="entry name" value="Oxidoreductase, molybdopterin-binding domain"/>
    <property type="match status" value="1"/>
</dbReference>
<gene>
    <name evidence="3" type="ORF">SIL87_08355</name>
</gene>
<evidence type="ECO:0000313" key="3">
    <source>
        <dbReference type="EMBL" id="MDX5930770.1"/>
    </source>
</evidence>
<dbReference type="Pfam" id="PF00174">
    <property type="entry name" value="Oxidored_molyb"/>
    <property type="match status" value="1"/>
</dbReference>
<dbReference type="AlphaFoldDB" id="A0AAW9DRC9"/>
<feature type="region of interest" description="Disordered" evidence="1">
    <location>
        <begin position="26"/>
        <end position="47"/>
    </location>
</feature>
<dbReference type="InterPro" id="IPR036374">
    <property type="entry name" value="OxRdtase_Mopterin-bd_sf"/>
</dbReference>
<dbReference type="RefSeq" id="WP_319613700.1">
    <property type="nucleotide sequence ID" value="NZ_JAWXYB010000018.1"/>
</dbReference>
<protein>
    <submittedName>
        <fullName evidence="3">Molybdopterin-dependent oxidoreductase</fullName>
    </submittedName>
</protein>
<evidence type="ECO:0000259" key="2">
    <source>
        <dbReference type="Pfam" id="PF00174"/>
    </source>
</evidence>
<dbReference type="SUPFAM" id="SSF56524">
    <property type="entry name" value="Oxidoreductase molybdopterin-binding domain"/>
    <property type="match status" value="1"/>
</dbReference>
<keyword evidence="4" id="KW-1185">Reference proteome</keyword>
<organism evidence="3 4">
    <name type="scientific">Acidiphilium acidophilum</name>
    <name type="common">Thiobacillus acidophilus</name>
    <dbReference type="NCBI Taxonomy" id="76588"/>
    <lineage>
        <taxon>Bacteria</taxon>
        <taxon>Pseudomonadati</taxon>
        <taxon>Pseudomonadota</taxon>
        <taxon>Alphaproteobacteria</taxon>
        <taxon>Acetobacterales</taxon>
        <taxon>Acidocellaceae</taxon>
        <taxon>Acidiphilium</taxon>
    </lineage>
</organism>
<dbReference type="PANTHER" id="PTHR43032">
    <property type="entry name" value="PROTEIN-METHIONINE-SULFOXIDE REDUCTASE"/>
    <property type="match status" value="1"/>
</dbReference>
<feature type="domain" description="Oxidoreductase molybdopterin-binding" evidence="2">
    <location>
        <begin position="63"/>
        <end position="206"/>
    </location>
</feature>
<comment type="caution">
    <text evidence="3">The sequence shown here is derived from an EMBL/GenBank/DDBJ whole genome shotgun (WGS) entry which is preliminary data.</text>
</comment>
<accession>A0AAW9DRC9</accession>
<proteinExistence type="predicted"/>